<keyword evidence="3 9" id="KW-0547">Nucleotide-binding</keyword>
<feature type="domain" description="UBC core" evidence="11">
    <location>
        <begin position="27"/>
        <end position="180"/>
    </location>
</feature>
<dbReference type="Proteomes" id="UP000007879">
    <property type="component" value="Unassembled WGS sequence"/>
</dbReference>
<keyword evidence="13" id="KW-1185">Reference proteome</keyword>
<dbReference type="EnsemblMetazoa" id="XM_011404336.2">
    <property type="protein sequence ID" value="XP_011402638.1"/>
    <property type="gene ID" value="LOC105312027"/>
</dbReference>
<keyword evidence="4 9" id="KW-0833">Ubl conjugation pathway</keyword>
<comment type="pathway">
    <text evidence="1">Protein modification; protein neddylation.</text>
</comment>
<dbReference type="EC" id="2.3.2.34" evidence="7"/>
<evidence type="ECO:0000256" key="9">
    <source>
        <dbReference type="RuleBase" id="RU362109"/>
    </source>
</evidence>
<comment type="similarity">
    <text evidence="9">Belongs to the ubiquitin-conjugating enzyme family.</text>
</comment>
<reference evidence="13" key="1">
    <citation type="journal article" date="2010" name="Nature">
        <title>The Amphimedon queenslandica genome and the evolution of animal complexity.</title>
        <authorList>
            <person name="Srivastava M."/>
            <person name="Simakov O."/>
            <person name="Chapman J."/>
            <person name="Fahey B."/>
            <person name="Gauthier M.E."/>
            <person name="Mitros T."/>
            <person name="Richards G.S."/>
            <person name="Conaco C."/>
            <person name="Dacre M."/>
            <person name="Hellsten U."/>
            <person name="Larroux C."/>
            <person name="Putnam N.H."/>
            <person name="Stanke M."/>
            <person name="Adamska M."/>
            <person name="Darling A."/>
            <person name="Degnan S.M."/>
            <person name="Oakley T.H."/>
            <person name="Plachetzki D.C."/>
            <person name="Zhai Y."/>
            <person name="Adamski M."/>
            <person name="Calcino A."/>
            <person name="Cummins S.F."/>
            <person name="Goodstein D.M."/>
            <person name="Harris C."/>
            <person name="Jackson D.J."/>
            <person name="Leys S.P."/>
            <person name="Shu S."/>
            <person name="Woodcroft B.J."/>
            <person name="Vervoort M."/>
            <person name="Kosik K.S."/>
            <person name="Manning G."/>
            <person name="Degnan B.M."/>
            <person name="Rokhsar D.S."/>
        </authorList>
    </citation>
    <scope>NUCLEOTIDE SEQUENCE [LARGE SCALE GENOMIC DNA]</scope>
</reference>
<dbReference type="Gene3D" id="3.10.110.10">
    <property type="entry name" value="Ubiquitin Conjugating Enzyme"/>
    <property type="match status" value="1"/>
</dbReference>
<protein>
    <recommendedName>
        <fullName evidence="7">E2 NEDD8-conjugating enzyme</fullName>
        <ecNumber evidence="7">2.3.2.34</ecNumber>
    </recommendedName>
</protein>
<dbReference type="eggNOG" id="KOG0420">
    <property type="taxonomic scope" value="Eukaryota"/>
</dbReference>
<dbReference type="KEGG" id="aqu:105312027"/>
<sequence>MFKLQQKRKEEDEKKAAQPSLDKQMSIRSRFLTQEISDLNTLLPETCSLRFQDVNDLRKFELIVTPNEGHWKGGKFVFEVSVPIEYNIKPPSVLCKTRLWHPNIMEDGKICLSILREQTVDGTGWLPTRSLKDVVWGLNSLFTDLLNFDDPLNIEAAEQYVRDQYEFDRKVREYVRKYAS</sequence>
<feature type="region of interest" description="Disordered" evidence="10">
    <location>
        <begin position="1"/>
        <end position="22"/>
    </location>
</feature>
<name>A0A1X7VAC9_AMPQE</name>
<evidence type="ECO:0000259" key="11">
    <source>
        <dbReference type="PROSITE" id="PS50127"/>
    </source>
</evidence>
<gene>
    <name evidence="12" type="primary">105312027</name>
</gene>
<dbReference type="PANTHER" id="PTHR24067">
    <property type="entry name" value="UBIQUITIN-CONJUGATING ENZYME E2"/>
    <property type="match status" value="1"/>
</dbReference>
<dbReference type="PROSITE" id="PS00183">
    <property type="entry name" value="UBC_1"/>
    <property type="match status" value="1"/>
</dbReference>
<dbReference type="InterPro" id="IPR000608">
    <property type="entry name" value="UBC"/>
</dbReference>
<dbReference type="SMART" id="SM00212">
    <property type="entry name" value="UBCc"/>
    <property type="match status" value="1"/>
</dbReference>
<dbReference type="InterPro" id="IPR050113">
    <property type="entry name" value="Ub_conjugating_enzyme"/>
</dbReference>
<evidence type="ECO:0000256" key="1">
    <source>
        <dbReference type="ARBA" id="ARBA00005032"/>
    </source>
</evidence>
<evidence type="ECO:0000256" key="5">
    <source>
        <dbReference type="ARBA" id="ARBA00022840"/>
    </source>
</evidence>
<proteinExistence type="inferred from homology"/>
<keyword evidence="2" id="KW-0808">Transferase</keyword>
<evidence type="ECO:0000256" key="8">
    <source>
        <dbReference type="PROSITE-ProRule" id="PRU10133"/>
    </source>
</evidence>
<evidence type="ECO:0000256" key="3">
    <source>
        <dbReference type="ARBA" id="ARBA00022741"/>
    </source>
</evidence>
<keyword evidence="5 9" id="KW-0067">ATP-binding</keyword>
<comment type="catalytic activity">
    <reaction evidence="6">
        <text>[E1 NEDD8-activating enzyme]-S-[NEDD8 protein]-yl-L-cysteine + [E2 NEDD8-conjugating enzyme]-L-cysteine = [E1 NEDD8-activating enzyme]-L-cysteine + [E2 NEDD8-conjugating enzyme]-S-[NEDD8-protein]-yl-L-cysteine.</text>
        <dbReference type="EC" id="2.3.2.34"/>
    </reaction>
</comment>
<dbReference type="InParanoid" id="A0A1X7VAC9"/>
<dbReference type="PROSITE" id="PS50127">
    <property type="entry name" value="UBC_2"/>
    <property type="match status" value="1"/>
</dbReference>
<dbReference type="SUPFAM" id="SSF54495">
    <property type="entry name" value="UBC-like"/>
    <property type="match status" value="1"/>
</dbReference>
<dbReference type="Pfam" id="PF00179">
    <property type="entry name" value="UQ_con"/>
    <property type="match status" value="1"/>
</dbReference>
<feature type="active site" description="Glycyl thioester intermediate" evidence="8">
    <location>
        <position position="111"/>
    </location>
</feature>
<dbReference type="GO" id="GO:0061654">
    <property type="term" value="F:NEDD8 conjugating enzyme activity"/>
    <property type="evidence" value="ECO:0007669"/>
    <property type="project" value="UniProtKB-EC"/>
</dbReference>
<evidence type="ECO:0000256" key="10">
    <source>
        <dbReference type="SAM" id="MobiDB-lite"/>
    </source>
</evidence>
<dbReference type="InterPro" id="IPR016135">
    <property type="entry name" value="UBQ-conjugating_enzyme/RWD"/>
</dbReference>
<dbReference type="OMA" id="VMQYAKR"/>
<dbReference type="OrthoDB" id="10249039at2759"/>
<dbReference type="InterPro" id="IPR023313">
    <property type="entry name" value="UBQ-conjugating_AS"/>
</dbReference>
<dbReference type="EnsemblMetazoa" id="Aqu2.1.37260_001">
    <property type="protein sequence ID" value="Aqu2.1.37260_001"/>
    <property type="gene ID" value="Aqu2.1.37260"/>
</dbReference>
<feature type="compositionally biased region" description="Basic and acidic residues" evidence="10">
    <location>
        <begin position="7"/>
        <end position="16"/>
    </location>
</feature>
<evidence type="ECO:0000256" key="6">
    <source>
        <dbReference type="ARBA" id="ARBA00043698"/>
    </source>
</evidence>
<evidence type="ECO:0000313" key="13">
    <source>
        <dbReference type="Proteomes" id="UP000007879"/>
    </source>
</evidence>
<evidence type="ECO:0000256" key="7">
    <source>
        <dbReference type="ARBA" id="ARBA00044047"/>
    </source>
</evidence>
<evidence type="ECO:0000256" key="2">
    <source>
        <dbReference type="ARBA" id="ARBA00022679"/>
    </source>
</evidence>
<dbReference type="FunFam" id="3.10.110.10:FF:000033">
    <property type="entry name" value="NEDD8-conjugating enzyme UBE2F"/>
    <property type="match status" value="1"/>
</dbReference>
<dbReference type="GO" id="GO:0045116">
    <property type="term" value="P:protein neddylation"/>
    <property type="evidence" value="ECO:0007669"/>
    <property type="project" value="UniProtKB-ARBA"/>
</dbReference>
<dbReference type="CDD" id="cd23794">
    <property type="entry name" value="UBCc_UBE2F_UBE2M"/>
    <property type="match status" value="1"/>
</dbReference>
<dbReference type="STRING" id="400682.A0A1X7VAC9"/>
<dbReference type="AlphaFoldDB" id="A0A1X7VAC9"/>
<accession>A0A1X7VAC9</accession>
<evidence type="ECO:0000313" key="12">
    <source>
        <dbReference type="EnsemblMetazoa" id="Aqu2.1.37260_001"/>
    </source>
</evidence>
<dbReference type="GO" id="GO:0005524">
    <property type="term" value="F:ATP binding"/>
    <property type="evidence" value="ECO:0007669"/>
    <property type="project" value="UniProtKB-UniRule"/>
</dbReference>
<dbReference type="FunCoup" id="A0A1X7VAC9">
    <property type="interactions" value="380"/>
</dbReference>
<evidence type="ECO:0000256" key="4">
    <source>
        <dbReference type="ARBA" id="ARBA00022786"/>
    </source>
</evidence>
<organism evidence="12">
    <name type="scientific">Amphimedon queenslandica</name>
    <name type="common">Sponge</name>
    <dbReference type="NCBI Taxonomy" id="400682"/>
    <lineage>
        <taxon>Eukaryota</taxon>
        <taxon>Metazoa</taxon>
        <taxon>Porifera</taxon>
        <taxon>Demospongiae</taxon>
        <taxon>Heteroscleromorpha</taxon>
        <taxon>Haplosclerida</taxon>
        <taxon>Niphatidae</taxon>
        <taxon>Amphimedon</taxon>
    </lineage>
</organism>
<reference evidence="12" key="2">
    <citation type="submission" date="2017-05" db="UniProtKB">
        <authorList>
            <consortium name="EnsemblMetazoa"/>
        </authorList>
    </citation>
    <scope>IDENTIFICATION</scope>
</reference>